<dbReference type="Proteomes" id="UP000028880">
    <property type="component" value="Unassembled WGS sequence"/>
</dbReference>
<accession>A0A024JXK2</accession>
<evidence type="ECO:0000256" key="4">
    <source>
        <dbReference type="SAM" id="MobiDB-lite"/>
    </source>
</evidence>
<dbReference type="HOGENOM" id="CLU_030167_1_0_11"/>
<evidence type="ECO:0000259" key="5">
    <source>
        <dbReference type="Pfam" id="PF07804"/>
    </source>
</evidence>
<dbReference type="AlphaFoldDB" id="A0A024JXK2"/>
<dbReference type="InterPro" id="IPR052028">
    <property type="entry name" value="HipA_Ser/Thr_kinase"/>
</dbReference>
<keyword evidence="2" id="KW-0808">Transferase</keyword>
<evidence type="ECO:0000256" key="3">
    <source>
        <dbReference type="ARBA" id="ARBA00022777"/>
    </source>
</evidence>
<name>A0A024JXK2_9MYCO</name>
<dbReference type="EMBL" id="HG964446">
    <property type="protein sequence ID" value="CDO87978.1"/>
    <property type="molecule type" value="Genomic_DNA"/>
</dbReference>
<dbReference type="Pfam" id="PF13657">
    <property type="entry name" value="Couple_hipA"/>
    <property type="match status" value="1"/>
</dbReference>
<dbReference type="Gene3D" id="1.10.1070.20">
    <property type="match status" value="1"/>
</dbReference>
<comment type="similarity">
    <text evidence="1">Belongs to the HipA Ser/Thr kinase family.</text>
</comment>
<feature type="compositionally biased region" description="Low complexity" evidence="4">
    <location>
        <begin position="417"/>
        <end position="432"/>
    </location>
</feature>
<evidence type="ECO:0000313" key="7">
    <source>
        <dbReference type="EMBL" id="CDO87978.1"/>
    </source>
</evidence>
<evidence type="ECO:0000313" key="9">
    <source>
        <dbReference type="Proteomes" id="UP000193710"/>
    </source>
</evidence>
<dbReference type="Proteomes" id="UP000193710">
    <property type="component" value="Unassembled WGS sequence"/>
</dbReference>
<evidence type="ECO:0000256" key="2">
    <source>
        <dbReference type="ARBA" id="ARBA00022679"/>
    </source>
</evidence>
<feature type="domain" description="HipA N-terminal subdomain 1" evidence="6">
    <location>
        <begin position="6"/>
        <end position="110"/>
    </location>
</feature>
<feature type="domain" description="HipA-like C-terminal" evidence="5">
    <location>
        <begin position="151"/>
        <end position="386"/>
    </location>
</feature>
<keyword evidence="3" id="KW-0418">Kinase</keyword>
<dbReference type="EMBL" id="LQPY01000034">
    <property type="protein sequence ID" value="ORX00825.1"/>
    <property type="molecule type" value="Genomic_DNA"/>
</dbReference>
<proteinExistence type="inferred from homology"/>
<organism evidence="7">
    <name type="scientific">Mycobacterium triplex</name>
    <dbReference type="NCBI Taxonomy" id="47839"/>
    <lineage>
        <taxon>Bacteria</taxon>
        <taxon>Bacillati</taxon>
        <taxon>Actinomycetota</taxon>
        <taxon>Actinomycetes</taxon>
        <taxon>Mycobacteriales</taxon>
        <taxon>Mycobacteriaceae</taxon>
        <taxon>Mycobacterium</taxon>
        <taxon>Mycobacterium simiae complex</taxon>
    </lineage>
</organism>
<dbReference type="GO" id="GO:0005829">
    <property type="term" value="C:cytosol"/>
    <property type="evidence" value="ECO:0007669"/>
    <property type="project" value="TreeGrafter"/>
</dbReference>
<dbReference type="PANTHER" id="PTHR37419:SF1">
    <property type="entry name" value="SERINE_THREONINE-PROTEIN KINASE TOXIN HIPA"/>
    <property type="match status" value="1"/>
</dbReference>
<sequence length="441" mass="47932">MARKALDVWLYGVHVARLSEPRRFLLRLEFTEEALDTFGEGSRVLSLALPISRKPIQDRDDKLQVSAFIEGLLPEGNLRRHIATEARVPINDPMPLLERVGGECAGAVQILLDGAKPGAGQIRRLTKQEVDSLIEDLPTYHLPEGATPQASLAGIQDKVLLVALSNGEWGWPEAGAASTHIIKPEPLGGAVKHLIQTEDWALRVAHGAGINAAESRLAWFGEREAIVVVRYDRTPEGNRLHQEDFCQALGLDPAAKYESTSEATRSGSRLRRIARAAAPRALDPDGFRLALLQAVTFNVVIGNADAHSKNYSMMIGRDGSVSLAPIYDASPIRHLDPAFKGTGHVINGKTSIDRINVDDLAAEAASWGMGERRARAAVRSCMERIYSSVERVALPPGTESVRPNLDRLWTQRSWPTASLKSGDSDSALDAASPQKPPFGTP</sequence>
<dbReference type="STRING" id="47839.BN973_02336"/>
<dbReference type="RefSeq" id="WP_051641222.1">
    <property type="nucleotide sequence ID" value="NZ_HG964446.1"/>
</dbReference>
<reference evidence="8 9" key="3">
    <citation type="submission" date="2016-01" db="EMBL/GenBank/DDBJ databases">
        <title>The new phylogeny of the genus Mycobacterium.</title>
        <authorList>
            <person name="Tarcisio F."/>
            <person name="Conor M."/>
            <person name="Antonella G."/>
            <person name="Elisabetta G."/>
            <person name="Giulia F.S."/>
            <person name="Sara T."/>
            <person name="Anna F."/>
            <person name="Clotilde B."/>
            <person name="Roberto B."/>
            <person name="Veronica D.S."/>
            <person name="Fabio R."/>
            <person name="Monica P."/>
            <person name="Olivier J."/>
            <person name="Enrico T."/>
            <person name="Nicola S."/>
        </authorList>
    </citation>
    <scope>NUCLEOTIDE SEQUENCE [LARGE SCALE GENOMIC DNA]</scope>
    <source>
        <strain evidence="8 9">DSM 44626</strain>
    </source>
</reference>
<evidence type="ECO:0000313" key="8">
    <source>
        <dbReference type="EMBL" id="ORX00825.1"/>
    </source>
</evidence>
<dbReference type="OrthoDB" id="3182374at2"/>
<reference evidence="7" key="1">
    <citation type="journal article" date="2014" name="Genome Announc.">
        <title>Draft Genome Sequence of Mycobacterium triplex DSM 44626.</title>
        <authorList>
            <person name="Sassi M."/>
            <person name="Croce O."/>
            <person name="Robert C."/>
            <person name="Raoult D."/>
            <person name="Drancourt M."/>
        </authorList>
    </citation>
    <scope>NUCLEOTIDE SEQUENCE [LARGE SCALE GENOMIC DNA]</scope>
    <source>
        <strain evidence="7">DSM 44626</strain>
    </source>
</reference>
<dbReference type="PANTHER" id="PTHR37419">
    <property type="entry name" value="SERINE/THREONINE-PROTEIN KINASE TOXIN HIPA"/>
    <property type="match status" value="1"/>
</dbReference>
<dbReference type="InterPro" id="IPR012893">
    <property type="entry name" value="HipA-like_C"/>
</dbReference>
<evidence type="ECO:0000259" key="6">
    <source>
        <dbReference type="Pfam" id="PF13657"/>
    </source>
</evidence>
<protein>
    <submittedName>
        <fullName evidence="7">HipA domain-containing protein</fullName>
    </submittedName>
    <submittedName>
        <fullName evidence="8">Iron permease</fullName>
    </submittedName>
</protein>
<dbReference type="InterPro" id="IPR017508">
    <property type="entry name" value="HipA_N1"/>
</dbReference>
<dbReference type="NCBIfam" id="TIGR03071">
    <property type="entry name" value="couple_hipA"/>
    <property type="match status" value="1"/>
</dbReference>
<feature type="region of interest" description="Disordered" evidence="4">
    <location>
        <begin position="412"/>
        <end position="441"/>
    </location>
</feature>
<reference evidence="7" key="2">
    <citation type="submission" date="2014-04" db="EMBL/GenBank/DDBJ databases">
        <authorList>
            <person name="Xu Y.W."/>
            <person name="Yang Q."/>
        </authorList>
    </citation>
    <scope>NUCLEOTIDE SEQUENCE</scope>
    <source>
        <strain evidence="7">DSM 44626</strain>
    </source>
</reference>
<gene>
    <name evidence="8" type="ORF">AWC29_02485</name>
    <name evidence="7" type="ORF">BN973_02336</name>
</gene>
<keyword evidence="9" id="KW-1185">Reference proteome</keyword>
<evidence type="ECO:0000256" key="1">
    <source>
        <dbReference type="ARBA" id="ARBA00010164"/>
    </source>
</evidence>
<dbReference type="Pfam" id="PF07804">
    <property type="entry name" value="HipA_C"/>
    <property type="match status" value="1"/>
</dbReference>
<dbReference type="GO" id="GO:0004674">
    <property type="term" value="F:protein serine/threonine kinase activity"/>
    <property type="evidence" value="ECO:0007669"/>
    <property type="project" value="TreeGrafter"/>
</dbReference>